<evidence type="ECO:0000256" key="1">
    <source>
        <dbReference type="ARBA" id="ARBA00010886"/>
    </source>
</evidence>
<comment type="catalytic activity">
    <reaction evidence="9">
        <text>L-seryl-[protein] + ATP = O-phospho-L-seryl-[protein] + ADP + H(+)</text>
        <dbReference type="Rhea" id="RHEA:17989"/>
        <dbReference type="Rhea" id="RHEA-COMP:9863"/>
        <dbReference type="Rhea" id="RHEA-COMP:11604"/>
        <dbReference type="ChEBI" id="CHEBI:15378"/>
        <dbReference type="ChEBI" id="CHEBI:29999"/>
        <dbReference type="ChEBI" id="CHEBI:30616"/>
        <dbReference type="ChEBI" id="CHEBI:83421"/>
        <dbReference type="ChEBI" id="CHEBI:456216"/>
        <dbReference type="EC" id="2.7.11.1"/>
    </reaction>
</comment>
<dbReference type="CDD" id="cd00180">
    <property type="entry name" value="PKc"/>
    <property type="match status" value="1"/>
</dbReference>
<evidence type="ECO:0000256" key="8">
    <source>
        <dbReference type="ARBA" id="ARBA00047899"/>
    </source>
</evidence>
<evidence type="ECO:0000256" key="10">
    <source>
        <dbReference type="PROSITE-ProRule" id="PRU10141"/>
    </source>
</evidence>
<keyword evidence="4" id="KW-0808">Transferase</keyword>
<dbReference type="InterPro" id="IPR050660">
    <property type="entry name" value="NEK_Ser/Thr_kinase"/>
</dbReference>
<feature type="binding site" evidence="10">
    <location>
        <position position="232"/>
    </location>
    <ligand>
        <name>ATP</name>
        <dbReference type="ChEBI" id="CHEBI:30616"/>
    </ligand>
</feature>
<evidence type="ECO:0000259" key="11">
    <source>
        <dbReference type="PROSITE" id="PS50011"/>
    </source>
</evidence>
<dbReference type="EMBL" id="MU856429">
    <property type="protein sequence ID" value="KAK3896728.1"/>
    <property type="molecule type" value="Genomic_DNA"/>
</dbReference>
<sequence>MAEPVPVSLFALIPETDEARAIVALNPKHRLVDRTGADVLAVRHIAGQQTTDGHSSSSRSFLGYRNYHCYFFLAESGELILRDLTASTVVELANASHEEARVYNLQGTNPRKLVIPKTERGIYIWFGKNARFRLAWNRRLLTRETQGFLTSHARLLKATGMSHTMPYDGDDDEDDGARFKAHIYRTRSRHAPLIPSPNPPKQFHRYEMLGQGSFGVVSWVVDLKTGMLWALKELKPGAPSDRWKESFKHEVEIMYRLRNDHIVYFDSHQDFGIGGHFRLFFRLYEGSVDKLLLPHNCSRGGPFPVVPWIPRFLNHIFGALQFLHQQGVIHRDIKPDNILFDFKDVDVPTTEPNFYLAGFGLGGLKEEAGGGGSGGTPAYMAPELVSSRRGTTTQAADIWALAVTLDRILGYWSPAELALTTAAWNAKLAAMGSPAPHSEPDFSFGPATLLPAALPRWCARIRALEAHGLLPFMFASMLADAAERATADQCALADLSEFVDGPLVTTKDASLADGPRAKQPGSVVGG</sequence>
<dbReference type="Proteomes" id="UP001303889">
    <property type="component" value="Unassembled WGS sequence"/>
</dbReference>
<reference evidence="12" key="1">
    <citation type="journal article" date="2023" name="Mol. Phylogenet. Evol.">
        <title>Genome-scale phylogeny and comparative genomics of the fungal order Sordariales.</title>
        <authorList>
            <person name="Hensen N."/>
            <person name="Bonometti L."/>
            <person name="Westerberg I."/>
            <person name="Brannstrom I.O."/>
            <person name="Guillou S."/>
            <person name="Cros-Aarteil S."/>
            <person name="Calhoun S."/>
            <person name="Haridas S."/>
            <person name="Kuo A."/>
            <person name="Mondo S."/>
            <person name="Pangilinan J."/>
            <person name="Riley R."/>
            <person name="LaButti K."/>
            <person name="Andreopoulos B."/>
            <person name="Lipzen A."/>
            <person name="Chen C."/>
            <person name="Yan M."/>
            <person name="Daum C."/>
            <person name="Ng V."/>
            <person name="Clum A."/>
            <person name="Steindorff A."/>
            <person name="Ohm R.A."/>
            <person name="Martin F."/>
            <person name="Silar P."/>
            <person name="Natvig D.O."/>
            <person name="Lalanne C."/>
            <person name="Gautier V."/>
            <person name="Ament-Velasquez S.L."/>
            <person name="Kruys A."/>
            <person name="Hutchinson M.I."/>
            <person name="Powell A.J."/>
            <person name="Barry K."/>
            <person name="Miller A.N."/>
            <person name="Grigoriev I.V."/>
            <person name="Debuchy R."/>
            <person name="Gladieux P."/>
            <person name="Hiltunen Thoren M."/>
            <person name="Johannesson H."/>
        </authorList>
    </citation>
    <scope>NUCLEOTIDE SEQUENCE</scope>
    <source>
        <strain evidence="12">CBS 103.79</strain>
    </source>
</reference>
<dbReference type="PROSITE" id="PS00107">
    <property type="entry name" value="PROTEIN_KINASE_ATP"/>
    <property type="match status" value="1"/>
</dbReference>
<evidence type="ECO:0000313" key="12">
    <source>
        <dbReference type="EMBL" id="KAK3896728.1"/>
    </source>
</evidence>
<reference evidence="12" key="2">
    <citation type="submission" date="2023-05" db="EMBL/GenBank/DDBJ databases">
        <authorList>
            <consortium name="Lawrence Berkeley National Laboratory"/>
            <person name="Steindorff A."/>
            <person name="Hensen N."/>
            <person name="Bonometti L."/>
            <person name="Westerberg I."/>
            <person name="Brannstrom I.O."/>
            <person name="Guillou S."/>
            <person name="Cros-Aarteil S."/>
            <person name="Calhoun S."/>
            <person name="Haridas S."/>
            <person name="Kuo A."/>
            <person name="Mondo S."/>
            <person name="Pangilinan J."/>
            <person name="Riley R."/>
            <person name="Labutti K."/>
            <person name="Andreopoulos B."/>
            <person name="Lipzen A."/>
            <person name="Chen C."/>
            <person name="Yanf M."/>
            <person name="Daum C."/>
            <person name="Ng V."/>
            <person name="Clum A."/>
            <person name="Ohm R."/>
            <person name="Martin F."/>
            <person name="Silar P."/>
            <person name="Natvig D."/>
            <person name="Lalanne C."/>
            <person name="Gautier V."/>
            <person name="Ament-Velasquez S.L."/>
            <person name="Kruys A."/>
            <person name="Hutchinson M.I."/>
            <person name="Powell A.J."/>
            <person name="Barry K."/>
            <person name="Miller A.N."/>
            <person name="Grigoriev I.V."/>
            <person name="Debuchy R."/>
            <person name="Gladieux P."/>
            <person name="Thoren M.H."/>
            <person name="Johannesson H."/>
        </authorList>
    </citation>
    <scope>NUCLEOTIDE SEQUENCE</scope>
    <source>
        <strain evidence="12">CBS 103.79</strain>
    </source>
</reference>
<organism evidence="12 13">
    <name type="scientific">Staphylotrichum tortipilum</name>
    <dbReference type="NCBI Taxonomy" id="2831512"/>
    <lineage>
        <taxon>Eukaryota</taxon>
        <taxon>Fungi</taxon>
        <taxon>Dikarya</taxon>
        <taxon>Ascomycota</taxon>
        <taxon>Pezizomycotina</taxon>
        <taxon>Sordariomycetes</taxon>
        <taxon>Sordariomycetidae</taxon>
        <taxon>Sordariales</taxon>
        <taxon>Chaetomiaceae</taxon>
        <taxon>Staphylotrichum</taxon>
    </lineage>
</organism>
<keyword evidence="6 12" id="KW-0418">Kinase</keyword>
<evidence type="ECO:0000256" key="4">
    <source>
        <dbReference type="ARBA" id="ARBA00022679"/>
    </source>
</evidence>
<dbReference type="GO" id="GO:0005524">
    <property type="term" value="F:ATP binding"/>
    <property type="evidence" value="ECO:0007669"/>
    <property type="project" value="UniProtKB-UniRule"/>
</dbReference>
<proteinExistence type="inferred from homology"/>
<dbReference type="InterPro" id="IPR000719">
    <property type="entry name" value="Prot_kinase_dom"/>
</dbReference>
<dbReference type="EC" id="2.7.11.1" evidence="2"/>
<protein>
    <recommendedName>
        <fullName evidence="2">non-specific serine/threonine protein kinase</fullName>
        <ecNumber evidence="2">2.7.11.1</ecNumber>
    </recommendedName>
</protein>
<dbReference type="AlphaFoldDB" id="A0AAN6MB35"/>
<dbReference type="Pfam" id="PF00069">
    <property type="entry name" value="Pkinase"/>
    <property type="match status" value="1"/>
</dbReference>
<dbReference type="PANTHER" id="PTHR43671">
    <property type="entry name" value="SERINE/THREONINE-PROTEIN KINASE NEK"/>
    <property type="match status" value="1"/>
</dbReference>
<keyword evidence="7 10" id="KW-0067">ATP-binding</keyword>
<dbReference type="InterPro" id="IPR011009">
    <property type="entry name" value="Kinase-like_dom_sf"/>
</dbReference>
<evidence type="ECO:0000313" key="13">
    <source>
        <dbReference type="Proteomes" id="UP001303889"/>
    </source>
</evidence>
<evidence type="ECO:0000256" key="5">
    <source>
        <dbReference type="ARBA" id="ARBA00022741"/>
    </source>
</evidence>
<dbReference type="Gene3D" id="1.10.510.10">
    <property type="entry name" value="Transferase(Phosphotransferase) domain 1"/>
    <property type="match status" value="1"/>
</dbReference>
<evidence type="ECO:0000256" key="7">
    <source>
        <dbReference type="ARBA" id="ARBA00022840"/>
    </source>
</evidence>
<dbReference type="GO" id="GO:0004674">
    <property type="term" value="F:protein serine/threonine kinase activity"/>
    <property type="evidence" value="ECO:0007669"/>
    <property type="project" value="UniProtKB-KW"/>
</dbReference>
<evidence type="ECO:0000256" key="3">
    <source>
        <dbReference type="ARBA" id="ARBA00022527"/>
    </source>
</evidence>
<dbReference type="InterPro" id="IPR008271">
    <property type="entry name" value="Ser/Thr_kinase_AS"/>
</dbReference>
<dbReference type="SUPFAM" id="SSF56112">
    <property type="entry name" value="Protein kinase-like (PK-like)"/>
    <property type="match status" value="1"/>
</dbReference>
<gene>
    <name evidence="12" type="ORF">C8A05DRAFT_39726</name>
</gene>
<accession>A0AAN6MB35</accession>
<evidence type="ECO:0000256" key="6">
    <source>
        <dbReference type="ARBA" id="ARBA00022777"/>
    </source>
</evidence>
<keyword evidence="13" id="KW-1185">Reference proteome</keyword>
<comment type="similarity">
    <text evidence="1">Belongs to the protein kinase superfamily. NEK Ser/Thr protein kinase family. NIMA subfamily.</text>
</comment>
<comment type="caution">
    <text evidence="12">The sequence shown here is derived from an EMBL/GenBank/DDBJ whole genome shotgun (WGS) entry which is preliminary data.</text>
</comment>
<keyword evidence="5 10" id="KW-0547">Nucleotide-binding</keyword>
<comment type="catalytic activity">
    <reaction evidence="8">
        <text>L-threonyl-[protein] + ATP = O-phospho-L-threonyl-[protein] + ADP + H(+)</text>
        <dbReference type="Rhea" id="RHEA:46608"/>
        <dbReference type="Rhea" id="RHEA-COMP:11060"/>
        <dbReference type="Rhea" id="RHEA-COMP:11605"/>
        <dbReference type="ChEBI" id="CHEBI:15378"/>
        <dbReference type="ChEBI" id="CHEBI:30013"/>
        <dbReference type="ChEBI" id="CHEBI:30616"/>
        <dbReference type="ChEBI" id="CHEBI:61977"/>
        <dbReference type="ChEBI" id="CHEBI:456216"/>
        <dbReference type="EC" id="2.7.11.1"/>
    </reaction>
</comment>
<evidence type="ECO:0000256" key="2">
    <source>
        <dbReference type="ARBA" id="ARBA00012513"/>
    </source>
</evidence>
<dbReference type="PROSITE" id="PS00108">
    <property type="entry name" value="PROTEIN_KINASE_ST"/>
    <property type="match status" value="1"/>
</dbReference>
<feature type="domain" description="Protein kinase" evidence="11">
    <location>
        <begin position="203"/>
        <end position="499"/>
    </location>
</feature>
<dbReference type="SMART" id="SM00220">
    <property type="entry name" value="S_TKc"/>
    <property type="match status" value="1"/>
</dbReference>
<name>A0AAN6MB35_9PEZI</name>
<evidence type="ECO:0000256" key="9">
    <source>
        <dbReference type="ARBA" id="ARBA00048679"/>
    </source>
</evidence>
<keyword evidence="3" id="KW-0723">Serine/threonine-protein kinase</keyword>
<dbReference type="PANTHER" id="PTHR43671:SF98">
    <property type="entry name" value="SERINE_THREONINE-PROTEIN KINASE NEK11"/>
    <property type="match status" value="1"/>
</dbReference>
<dbReference type="InterPro" id="IPR017441">
    <property type="entry name" value="Protein_kinase_ATP_BS"/>
</dbReference>
<dbReference type="PROSITE" id="PS50011">
    <property type="entry name" value="PROTEIN_KINASE_DOM"/>
    <property type="match status" value="1"/>
</dbReference>